<reference evidence="1" key="2">
    <citation type="submission" date="2023-06" db="EMBL/GenBank/DDBJ databases">
        <authorList>
            <consortium name="Lawrence Berkeley National Laboratory"/>
            <person name="Haridas S."/>
            <person name="Hensen N."/>
            <person name="Bonometti L."/>
            <person name="Westerberg I."/>
            <person name="Brannstrom I.O."/>
            <person name="Guillou S."/>
            <person name="Cros-Aarteil S."/>
            <person name="Calhoun S."/>
            <person name="Kuo A."/>
            <person name="Mondo S."/>
            <person name="Pangilinan J."/>
            <person name="Riley R."/>
            <person name="LaButti K."/>
            <person name="Andreopoulos B."/>
            <person name="Lipzen A."/>
            <person name="Chen C."/>
            <person name="Yanf M."/>
            <person name="Daum C."/>
            <person name="Ng V."/>
            <person name="Clum A."/>
            <person name="Steindorff A."/>
            <person name="Ohm R."/>
            <person name="Martin F."/>
            <person name="Silar P."/>
            <person name="Natvig D."/>
            <person name="Lalanne C."/>
            <person name="Gautier V."/>
            <person name="Ament-velasquez S.L."/>
            <person name="Kruys A."/>
            <person name="Hutchinson M.I."/>
            <person name="Powell A.J."/>
            <person name="Barry K."/>
            <person name="Miller A.N."/>
            <person name="Grigoriev I.V."/>
            <person name="Debuchy R."/>
            <person name="Gladieux P."/>
            <person name="Thoren M.H."/>
            <person name="Johannesson H."/>
        </authorList>
    </citation>
    <scope>NUCLEOTIDE SEQUENCE</scope>
    <source>
        <strain evidence="1">CBS 232.78</strain>
    </source>
</reference>
<dbReference type="EMBL" id="JAULSW010000010">
    <property type="protein sequence ID" value="KAK3368096.1"/>
    <property type="molecule type" value="Genomic_DNA"/>
</dbReference>
<organism evidence="1 2">
    <name type="scientific">Podospora didyma</name>
    <dbReference type="NCBI Taxonomy" id="330526"/>
    <lineage>
        <taxon>Eukaryota</taxon>
        <taxon>Fungi</taxon>
        <taxon>Dikarya</taxon>
        <taxon>Ascomycota</taxon>
        <taxon>Pezizomycotina</taxon>
        <taxon>Sordariomycetes</taxon>
        <taxon>Sordariomycetidae</taxon>
        <taxon>Sordariales</taxon>
        <taxon>Podosporaceae</taxon>
        <taxon>Podospora</taxon>
    </lineage>
</organism>
<accession>A0AAE0N259</accession>
<protein>
    <submittedName>
        <fullName evidence="1">Uncharacterized protein</fullName>
    </submittedName>
</protein>
<dbReference type="PANTHER" id="PTHR42085:SF1">
    <property type="entry name" value="F-BOX DOMAIN-CONTAINING PROTEIN"/>
    <property type="match status" value="1"/>
</dbReference>
<name>A0AAE0N259_9PEZI</name>
<sequence>MSSESATVLTFYGQQMLMLHRKYALSANAKKLLEAHDDWKHGRIDQDELGRLVRLSGNMRKAVTDTIAKCASVMRKKPAELKNCVDIIQACTEILSAADKPPSMDGFPLLKLPAEIRRNVYHQYTSKFLGGYRNAGAGFVPFPKKSSCACAGYAPPAFLQPRLINMALAATCQRVRNELLEYFYRKYQFHFSCGCELLQHLKTNVFLRKMLTSVKVHWTGPKSDKGFDLLAKCPKLKEFEIIISKSTTGNLTKRETQMREFFTSQKPPRLIDALGMDELILIRGVDTITVTHLQARQGARRSDEERANLGALLRDKLTRAREDGSLDEEGDD</sequence>
<dbReference type="AlphaFoldDB" id="A0AAE0N259"/>
<evidence type="ECO:0000313" key="2">
    <source>
        <dbReference type="Proteomes" id="UP001285441"/>
    </source>
</evidence>
<evidence type="ECO:0000313" key="1">
    <source>
        <dbReference type="EMBL" id="KAK3368096.1"/>
    </source>
</evidence>
<dbReference type="PANTHER" id="PTHR42085">
    <property type="entry name" value="F-BOX DOMAIN-CONTAINING PROTEIN"/>
    <property type="match status" value="1"/>
</dbReference>
<comment type="caution">
    <text evidence="1">The sequence shown here is derived from an EMBL/GenBank/DDBJ whole genome shotgun (WGS) entry which is preliminary data.</text>
</comment>
<gene>
    <name evidence="1" type="ORF">B0H63DRAFT_564856</name>
</gene>
<reference evidence="1" key="1">
    <citation type="journal article" date="2023" name="Mol. Phylogenet. Evol.">
        <title>Genome-scale phylogeny and comparative genomics of the fungal order Sordariales.</title>
        <authorList>
            <person name="Hensen N."/>
            <person name="Bonometti L."/>
            <person name="Westerberg I."/>
            <person name="Brannstrom I.O."/>
            <person name="Guillou S."/>
            <person name="Cros-Aarteil S."/>
            <person name="Calhoun S."/>
            <person name="Haridas S."/>
            <person name="Kuo A."/>
            <person name="Mondo S."/>
            <person name="Pangilinan J."/>
            <person name="Riley R."/>
            <person name="LaButti K."/>
            <person name="Andreopoulos B."/>
            <person name="Lipzen A."/>
            <person name="Chen C."/>
            <person name="Yan M."/>
            <person name="Daum C."/>
            <person name="Ng V."/>
            <person name="Clum A."/>
            <person name="Steindorff A."/>
            <person name="Ohm R.A."/>
            <person name="Martin F."/>
            <person name="Silar P."/>
            <person name="Natvig D.O."/>
            <person name="Lalanne C."/>
            <person name="Gautier V."/>
            <person name="Ament-Velasquez S.L."/>
            <person name="Kruys A."/>
            <person name="Hutchinson M.I."/>
            <person name="Powell A.J."/>
            <person name="Barry K."/>
            <person name="Miller A.N."/>
            <person name="Grigoriev I.V."/>
            <person name="Debuchy R."/>
            <person name="Gladieux P."/>
            <person name="Hiltunen Thoren M."/>
            <person name="Johannesson H."/>
        </authorList>
    </citation>
    <scope>NUCLEOTIDE SEQUENCE</scope>
    <source>
        <strain evidence="1">CBS 232.78</strain>
    </source>
</reference>
<keyword evidence="2" id="KW-1185">Reference proteome</keyword>
<dbReference type="Proteomes" id="UP001285441">
    <property type="component" value="Unassembled WGS sequence"/>
</dbReference>
<dbReference type="InterPro" id="IPR038883">
    <property type="entry name" value="AN11006-like"/>
</dbReference>
<proteinExistence type="predicted"/>